<feature type="region of interest" description="Disordered" evidence="3">
    <location>
        <begin position="464"/>
        <end position="494"/>
    </location>
</feature>
<feature type="compositionally biased region" description="Basic and acidic residues" evidence="3">
    <location>
        <begin position="381"/>
        <end position="392"/>
    </location>
</feature>
<feature type="domain" description="PAP-associated" evidence="4">
    <location>
        <begin position="506"/>
        <end position="563"/>
    </location>
</feature>
<gene>
    <name evidence="6" type="ORF">AaE_005640</name>
</gene>
<dbReference type="Proteomes" id="UP000469452">
    <property type="component" value="Unassembled WGS sequence"/>
</dbReference>
<proteinExistence type="predicted"/>
<sequence>AAATTDRHLFKDLHTLRDTPARIDAPAHPHCSARQTYHIISFTHATTSSFTSGDYRGFCSRAEEEAADPKAQRSSNEEESLIQGANVVVDPPADKSTKKKKGKSPTIEALAAGPPTSVWGITNEPQSRQTKPEQKNMSTLPVKTPSWHCGTLSGSLDDRLHQEIVDYARYTRAIVSEMAVHIEKTIDLVRASVRKLWPDATVETYGSYSTGIWLPSSDIDLVILGTSDDASSHLKCLAASLKHEKWVESILLVESAKVPLLKLVSTDSSVPIDITFETANTHSGLLARDLIKCLVDELPELYPLAIVFKQLLRERGLNDAYTGGLSSYSIVLMIVHFAQLWRLYGLSSGRCTSRAGSNAFNAALVYASGSLPTEAISIDMSREPKLKQESPKKKPNPLSDKSVQPPLLKPVAGTSPPAAPLPKSYAAVLEPTKNSVMSYAAAAVGPVPPITYATMAAKEASLSLPSHHKTADDHHDIVSESSSQADTEDTSADEACDDETVRVVCLGAHARQLLEFFGCVFDYRKSGLSIRNGGFIYRLRDMTDSTMHGLHLRLVVEDPIHPDRNVSAASFAFQKVVALFEDAYFALEYFRPTRFTPTPLSVLLSCSGHRGTHRRYVQAAWAATPPPPGTKRMMIGTTSVIVLGAL</sequence>
<dbReference type="GO" id="GO:0031123">
    <property type="term" value="P:RNA 3'-end processing"/>
    <property type="evidence" value="ECO:0007669"/>
    <property type="project" value="TreeGrafter"/>
</dbReference>
<evidence type="ECO:0000313" key="6">
    <source>
        <dbReference type="EMBL" id="KAF0753636.1"/>
    </source>
</evidence>
<evidence type="ECO:0008006" key="8">
    <source>
        <dbReference type="Google" id="ProtNLM"/>
    </source>
</evidence>
<dbReference type="InterPro" id="IPR045862">
    <property type="entry name" value="Trf4-like"/>
</dbReference>
<dbReference type="FunFam" id="3.30.460.10:FF:000051">
    <property type="entry name" value="DNA2/NAM7 helicase family protein"/>
    <property type="match status" value="1"/>
</dbReference>
<dbReference type="GO" id="GO:0046872">
    <property type="term" value="F:metal ion binding"/>
    <property type="evidence" value="ECO:0007669"/>
    <property type="project" value="UniProtKB-KW"/>
</dbReference>
<dbReference type="GO" id="GO:0003729">
    <property type="term" value="F:mRNA binding"/>
    <property type="evidence" value="ECO:0007669"/>
    <property type="project" value="TreeGrafter"/>
</dbReference>
<feature type="compositionally biased region" description="Polar residues" evidence="3">
    <location>
        <begin position="119"/>
        <end position="141"/>
    </location>
</feature>
<evidence type="ECO:0000259" key="4">
    <source>
        <dbReference type="Pfam" id="PF03828"/>
    </source>
</evidence>
<dbReference type="CDD" id="cd05402">
    <property type="entry name" value="NT_PAP_TUTase"/>
    <property type="match status" value="1"/>
</dbReference>
<dbReference type="SUPFAM" id="SSF81301">
    <property type="entry name" value="Nucleotidyltransferase"/>
    <property type="match status" value="1"/>
</dbReference>
<dbReference type="EMBL" id="VJMI01011138">
    <property type="protein sequence ID" value="KAF0753636.1"/>
    <property type="molecule type" value="Genomic_DNA"/>
</dbReference>
<evidence type="ECO:0000256" key="1">
    <source>
        <dbReference type="ARBA" id="ARBA00022723"/>
    </source>
</evidence>
<feature type="region of interest" description="Disordered" evidence="3">
    <location>
        <begin position="381"/>
        <end position="420"/>
    </location>
</feature>
<feature type="region of interest" description="Disordered" evidence="3">
    <location>
        <begin position="66"/>
        <end position="142"/>
    </location>
</feature>
<evidence type="ECO:0000259" key="5">
    <source>
        <dbReference type="Pfam" id="PF22600"/>
    </source>
</evidence>
<name>A0A6A5AJK5_APHAT</name>
<dbReference type="GO" id="GO:0005730">
    <property type="term" value="C:nucleolus"/>
    <property type="evidence" value="ECO:0007669"/>
    <property type="project" value="TreeGrafter"/>
</dbReference>
<dbReference type="PANTHER" id="PTHR23092:SF15">
    <property type="entry name" value="INACTIVE NON-CANONICAL POLY(A) RNA POLYMERASE PROTEIN TRF4-2-RELATED"/>
    <property type="match status" value="1"/>
</dbReference>
<dbReference type="GO" id="GO:0043634">
    <property type="term" value="P:polyadenylation-dependent ncRNA catabolic process"/>
    <property type="evidence" value="ECO:0007669"/>
    <property type="project" value="TreeGrafter"/>
</dbReference>
<dbReference type="Pfam" id="PF22600">
    <property type="entry name" value="MTPAP-like_central"/>
    <property type="match status" value="1"/>
</dbReference>
<dbReference type="GO" id="GO:1990817">
    <property type="term" value="F:poly(A) RNA polymerase activity"/>
    <property type="evidence" value="ECO:0007669"/>
    <property type="project" value="InterPro"/>
</dbReference>
<reference evidence="6 7" key="1">
    <citation type="submission" date="2019-06" db="EMBL/GenBank/DDBJ databases">
        <title>Genomics analysis of Aphanomyces spp. identifies a new class of oomycete effector associated with host adaptation.</title>
        <authorList>
            <person name="Gaulin E."/>
        </authorList>
    </citation>
    <scope>NUCLEOTIDE SEQUENCE [LARGE SCALE GENOMIC DNA]</scope>
    <source>
        <strain evidence="6 7">E</strain>
    </source>
</reference>
<comment type="caution">
    <text evidence="6">The sequence shown here is derived from an EMBL/GenBank/DDBJ whole genome shotgun (WGS) entry which is preliminary data.</text>
</comment>
<evidence type="ECO:0000256" key="2">
    <source>
        <dbReference type="ARBA" id="ARBA00022842"/>
    </source>
</evidence>
<protein>
    <recommendedName>
        <fullName evidence="8">Polymerase nucleotidyl transferase domain-containing protein</fullName>
    </recommendedName>
</protein>
<dbReference type="Gene3D" id="3.30.460.10">
    <property type="entry name" value="Beta Polymerase, domain 2"/>
    <property type="match status" value="1"/>
</dbReference>
<dbReference type="SUPFAM" id="SSF81631">
    <property type="entry name" value="PAP/OAS1 substrate-binding domain"/>
    <property type="match status" value="1"/>
</dbReference>
<accession>A0A6A5AJK5</accession>
<dbReference type="Gene3D" id="1.10.1410.10">
    <property type="match status" value="2"/>
</dbReference>
<dbReference type="InterPro" id="IPR054708">
    <property type="entry name" value="MTPAP-like_central"/>
</dbReference>
<dbReference type="PANTHER" id="PTHR23092">
    <property type="entry name" value="POLY(A) RNA POLYMERASE"/>
    <property type="match status" value="1"/>
</dbReference>
<organism evidence="6 7">
    <name type="scientific">Aphanomyces astaci</name>
    <name type="common">Crayfish plague agent</name>
    <dbReference type="NCBI Taxonomy" id="112090"/>
    <lineage>
        <taxon>Eukaryota</taxon>
        <taxon>Sar</taxon>
        <taxon>Stramenopiles</taxon>
        <taxon>Oomycota</taxon>
        <taxon>Saprolegniomycetes</taxon>
        <taxon>Saprolegniales</taxon>
        <taxon>Verrucalvaceae</taxon>
        <taxon>Aphanomyces</taxon>
    </lineage>
</organism>
<dbReference type="AlphaFoldDB" id="A0A6A5AJK5"/>
<keyword evidence="1" id="KW-0479">Metal-binding</keyword>
<evidence type="ECO:0000313" key="7">
    <source>
        <dbReference type="Proteomes" id="UP000469452"/>
    </source>
</evidence>
<feature type="non-terminal residue" evidence="6">
    <location>
        <position position="1"/>
    </location>
</feature>
<dbReference type="InterPro" id="IPR043519">
    <property type="entry name" value="NT_sf"/>
</dbReference>
<evidence type="ECO:0000256" key="3">
    <source>
        <dbReference type="SAM" id="MobiDB-lite"/>
    </source>
</evidence>
<dbReference type="GO" id="GO:0031499">
    <property type="term" value="C:TRAMP complex"/>
    <property type="evidence" value="ECO:0007669"/>
    <property type="project" value="TreeGrafter"/>
</dbReference>
<keyword evidence="2" id="KW-0460">Magnesium</keyword>
<dbReference type="InterPro" id="IPR002058">
    <property type="entry name" value="PAP_assoc"/>
</dbReference>
<feature type="compositionally biased region" description="Basic and acidic residues" evidence="3">
    <location>
        <begin position="469"/>
        <end position="478"/>
    </location>
</feature>
<dbReference type="VEuPathDB" id="FungiDB:H257_03008"/>
<feature type="domain" description="Poly(A) RNA polymerase mitochondrial-like central palm" evidence="5">
    <location>
        <begin position="181"/>
        <end position="292"/>
    </location>
</feature>
<dbReference type="Pfam" id="PF03828">
    <property type="entry name" value="PAP_assoc"/>
    <property type="match status" value="1"/>
</dbReference>